<organism evidence="2 3">
    <name type="scientific">Mytilus galloprovincialis</name>
    <name type="common">Mediterranean mussel</name>
    <dbReference type="NCBI Taxonomy" id="29158"/>
    <lineage>
        <taxon>Eukaryota</taxon>
        <taxon>Metazoa</taxon>
        <taxon>Spiralia</taxon>
        <taxon>Lophotrochozoa</taxon>
        <taxon>Mollusca</taxon>
        <taxon>Bivalvia</taxon>
        <taxon>Autobranchia</taxon>
        <taxon>Pteriomorphia</taxon>
        <taxon>Mytilida</taxon>
        <taxon>Mytiloidea</taxon>
        <taxon>Mytilidae</taxon>
        <taxon>Mytilinae</taxon>
        <taxon>Mytilus</taxon>
    </lineage>
</organism>
<dbReference type="Gene3D" id="3.40.50.410">
    <property type="entry name" value="von Willebrand factor, type A domain"/>
    <property type="match status" value="1"/>
</dbReference>
<accession>A0A8B6D5R8</accession>
<name>A0A8B6D5R8_MYTGA</name>
<evidence type="ECO:0000259" key="1">
    <source>
        <dbReference type="PROSITE" id="PS50234"/>
    </source>
</evidence>
<evidence type="ECO:0000313" key="3">
    <source>
        <dbReference type="Proteomes" id="UP000596742"/>
    </source>
</evidence>
<evidence type="ECO:0000313" key="2">
    <source>
        <dbReference type="EMBL" id="VDI15576.1"/>
    </source>
</evidence>
<dbReference type="PROSITE" id="PS50234">
    <property type="entry name" value="VWFA"/>
    <property type="match status" value="1"/>
</dbReference>
<keyword evidence="3" id="KW-1185">Reference proteome</keyword>
<comment type="caution">
    <text evidence="2">The sequence shown here is derived from an EMBL/GenBank/DDBJ whole genome shotgun (WGS) entry which is preliminary data.</text>
</comment>
<sequence length="221" mass="24357">SVNFSQPQHIREWLELYEQLRKQSLLKRISGKIQRGSHGHDVTLVLDCSERMRGQTFTTMIEAAKKYVNGIKQVKMATSLEDNIGVAVFGGKSGLIIESTSNYDLVLEEICKLRPGGEAPLFGGFLMGLSGIGATSQIMDNEVQGYMIVFTDGMAGKTSTDKKNTFGIDPSYLIGNPHRHDEIGRVISLIASHLIKIFYVPIGDNIRNEVSGISILRATKL</sequence>
<dbReference type="InterPro" id="IPR036465">
    <property type="entry name" value="vWFA_dom_sf"/>
</dbReference>
<dbReference type="AlphaFoldDB" id="A0A8B6D5R8"/>
<feature type="non-terminal residue" evidence="2">
    <location>
        <position position="221"/>
    </location>
</feature>
<dbReference type="SUPFAM" id="SSF53300">
    <property type="entry name" value="vWA-like"/>
    <property type="match status" value="1"/>
</dbReference>
<dbReference type="InterPro" id="IPR002035">
    <property type="entry name" value="VWF_A"/>
</dbReference>
<gene>
    <name evidence="2" type="ORF">MGAL_10B072908</name>
</gene>
<dbReference type="OrthoDB" id="6184588at2759"/>
<dbReference type="CDD" id="cd00198">
    <property type="entry name" value="vWFA"/>
    <property type="match status" value="1"/>
</dbReference>
<dbReference type="Pfam" id="PF13519">
    <property type="entry name" value="VWA_2"/>
    <property type="match status" value="1"/>
</dbReference>
<feature type="domain" description="VWFA" evidence="1">
    <location>
        <begin position="41"/>
        <end position="221"/>
    </location>
</feature>
<reference evidence="2" key="1">
    <citation type="submission" date="2018-11" db="EMBL/GenBank/DDBJ databases">
        <authorList>
            <person name="Alioto T."/>
            <person name="Alioto T."/>
        </authorList>
    </citation>
    <scope>NUCLEOTIDE SEQUENCE</scope>
</reference>
<protein>
    <recommendedName>
        <fullName evidence="1">VWFA domain-containing protein</fullName>
    </recommendedName>
</protein>
<dbReference type="EMBL" id="UYJE01002994">
    <property type="protein sequence ID" value="VDI15576.1"/>
    <property type="molecule type" value="Genomic_DNA"/>
</dbReference>
<dbReference type="Proteomes" id="UP000596742">
    <property type="component" value="Unassembled WGS sequence"/>
</dbReference>
<proteinExistence type="predicted"/>